<comment type="caution">
    <text evidence="8">The sequence shown here is derived from an EMBL/GenBank/DDBJ whole genome shotgun (WGS) entry which is preliminary data.</text>
</comment>
<dbReference type="PANTHER" id="PTHR22726">
    <property type="entry name" value="METALLOENDOPEPTIDASE OMA1"/>
    <property type="match status" value="1"/>
</dbReference>
<organism evidence="8 9">
    <name type="scientific">Undibacterium baiyunense</name>
    <dbReference type="NCBI Taxonomy" id="2828731"/>
    <lineage>
        <taxon>Bacteria</taxon>
        <taxon>Pseudomonadati</taxon>
        <taxon>Pseudomonadota</taxon>
        <taxon>Betaproteobacteria</taxon>
        <taxon>Burkholderiales</taxon>
        <taxon>Oxalobacteraceae</taxon>
        <taxon>Undibacterium</taxon>
    </lineage>
</organism>
<keyword evidence="3 6" id="KW-0378">Hydrolase</keyword>
<comment type="similarity">
    <text evidence="6">Belongs to the peptidase M48 family.</text>
</comment>
<dbReference type="InterPro" id="IPR001915">
    <property type="entry name" value="Peptidase_M48"/>
</dbReference>
<dbReference type="GO" id="GO:0004222">
    <property type="term" value="F:metalloendopeptidase activity"/>
    <property type="evidence" value="ECO:0007669"/>
    <property type="project" value="InterPro"/>
</dbReference>
<evidence type="ECO:0000256" key="4">
    <source>
        <dbReference type="ARBA" id="ARBA00022833"/>
    </source>
</evidence>
<comment type="cofactor">
    <cofactor evidence="6">
        <name>Zn(2+)</name>
        <dbReference type="ChEBI" id="CHEBI:29105"/>
    </cofactor>
    <text evidence="6">Binds 1 zinc ion per subunit.</text>
</comment>
<dbReference type="PANTHER" id="PTHR22726:SF1">
    <property type="entry name" value="METALLOENDOPEPTIDASE OMA1, MITOCHONDRIAL"/>
    <property type="match status" value="1"/>
</dbReference>
<evidence type="ECO:0000256" key="2">
    <source>
        <dbReference type="ARBA" id="ARBA00022723"/>
    </source>
</evidence>
<keyword evidence="2" id="KW-0479">Metal-binding</keyword>
<dbReference type="Gene3D" id="3.30.2010.10">
    <property type="entry name" value="Metalloproteases ('zincins'), catalytic domain"/>
    <property type="match status" value="1"/>
</dbReference>
<evidence type="ECO:0000313" key="8">
    <source>
        <dbReference type="EMBL" id="MBR7745852.1"/>
    </source>
</evidence>
<feature type="domain" description="Peptidase M48" evidence="7">
    <location>
        <begin position="92"/>
        <end position="273"/>
    </location>
</feature>
<proteinExistence type="inferred from homology"/>
<keyword evidence="4 6" id="KW-0862">Zinc</keyword>
<dbReference type="EMBL" id="JAGSPM010000002">
    <property type="protein sequence ID" value="MBR7745852.1"/>
    <property type="molecule type" value="Genomic_DNA"/>
</dbReference>
<protein>
    <submittedName>
        <fullName evidence="8">M48 family metalloprotease</fullName>
        <ecNumber evidence="8">3.4.24.-</ecNumber>
    </submittedName>
</protein>
<evidence type="ECO:0000256" key="1">
    <source>
        <dbReference type="ARBA" id="ARBA00022670"/>
    </source>
</evidence>
<keyword evidence="5 6" id="KW-0482">Metalloprotease</keyword>
<gene>
    <name evidence="8" type="ORF">KDM92_04615</name>
</gene>
<evidence type="ECO:0000313" key="9">
    <source>
        <dbReference type="Proteomes" id="UP000680158"/>
    </source>
</evidence>
<dbReference type="GO" id="GO:0016020">
    <property type="term" value="C:membrane"/>
    <property type="evidence" value="ECO:0007669"/>
    <property type="project" value="TreeGrafter"/>
</dbReference>
<keyword evidence="9" id="KW-1185">Reference proteome</keyword>
<dbReference type="GO" id="GO:0051603">
    <property type="term" value="P:proteolysis involved in protein catabolic process"/>
    <property type="evidence" value="ECO:0007669"/>
    <property type="project" value="TreeGrafter"/>
</dbReference>
<evidence type="ECO:0000256" key="5">
    <source>
        <dbReference type="ARBA" id="ARBA00023049"/>
    </source>
</evidence>
<dbReference type="InterPro" id="IPR051156">
    <property type="entry name" value="Mito/Outer_Membr_Metalloprot"/>
</dbReference>
<evidence type="ECO:0000256" key="3">
    <source>
        <dbReference type="ARBA" id="ARBA00022801"/>
    </source>
</evidence>
<sequence>MKPIMRSSVGSAVRSRLRSPIRISILLASLLFATQISAEPQFKLDIGKAFSALKNTKSAVVPLTEQEEIALGQGVASNLMNLAPLVADKEVQQYVNRVGRWISLHSERPDLPWTFAVLDHDDVNAFAAPGGYVVLTKGMLLKLRNEAELAGVLAHEIAHIVRKHHLNAIQSSSGKLALKEGASLLMDAKGKTDQRLLTAISAGTEIYGKGLDKEDEFDSDRVGIVLAARAGYDPYGLPAALQTLQSITADSSSLQLMLETHPKPNDRLAQLDQIMGKDFDRYDNLPALPGRFEKMIGRLKVASK</sequence>
<dbReference type="EC" id="3.4.24.-" evidence="8"/>
<accession>A0A941I222</accession>
<dbReference type="AlphaFoldDB" id="A0A941I222"/>
<dbReference type="Pfam" id="PF01435">
    <property type="entry name" value="Peptidase_M48"/>
    <property type="match status" value="1"/>
</dbReference>
<dbReference type="RefSeq" id="WP_212683211.1">
    <property type="nucleotide sequence ID" value="NZ_JAGSPM010000002.1"/>
</dbReference>
<dbReference type="GO" id="GO:0046872">
    <property type="term" value="F:metal ion binding"/>
    <property type="evidence" value="ECO:0007669"/>
    <property type="project" value="UniProtKB-KW"/>
</dbReference>
<evidence type="ECO:0000259" key="7">
    <source>
        <dbReference type="Pfam" id="PF01435"/>
    </source>
</evidence>
<dbReference type="Proteomes" id="UP000680158">
    <property type="component" value="Unassembled WGS sequence"/>
</dbReference>
<name>A0A941I222_9BURK</name>
<evidence type="ECO:0000256" key="6">
    <source>
        <dbReference type="RuleBase" id="RU003983"/>
    </source>
</evidence>
<keyword evidence="1 6" id="KW-0645">Protease</keyword>
<reference evidence="8 9" key="1">
    <citation type="submission" date="2021-04" db="EMBL/GenBank/DDBJ databases">
        <title>novel species isolated from subtropical streams in China.</title>
        <authorList>
            <person name="Lu H."/>
        </authorList>
    </citation>
    <scope>NUCLEOTIDE SEQUENCE [LARGE SCALE GENOMIC DNA]</scope>
    <source>
        <strain evidence="8 9">BYS107W</strain>
    </source>
</reference>